<proteinExistence type="predicted"/>
<dbReference type="PANTHER" id="PTHR33538:SF2">
    <property type="entry name" value="PROTEIN GAMETE EXPRESSED 1"/>
    <property type="match status" value="1"/>
</dbReference>
<keyword evidence="3" id="KW-0732">Signal</keyword>
<organism evidence="4 5">
    <name type="scientific">Trichonephila inaurata madagascariensis</name>
    <dbReference type="NCBI Taxonomy" id="2747483"/>
    <lineage>
        <taxon>Eukaryota</taxon>
        <taxon>Metazoa</taxon>
        <taxon>Ecdysozoa</taxon>
        <taxon>Arthropoda</taxon>
        <taxon>Chelicerata</taxon>
        <taxon>Arachnida</taxon>
        <taxon>Araneae</taxon>
        <taxon>Araneomorphae</taxon>
        <taxon>Entelegynae</taxon>
        <taxon>Araneoidea</taxon>
        <taxon>Nephilidae</taxon>
        <taxon>Trichonephila</taxon>
        <taxon>Trichonephila inaurata</taxon>
    </lineage>
</organism>
<feature type="compositionally biased region" description="Polar residues" evidence="1">
    <location>
        <begin position="470"/>
        <end position="484"/>
    </location>
</feature>
<feature type="chain" id="PRO_5036449242" evidence="3">
    <location>
        <begin position="17"/>
        <end position="510"/>
    </location>
</feature>
<evidence type="ECO:0000256" key="2">
    <source>
        <dbReference type="SAM" id="Phobius"/>
    </source>
</evidence>
<keyword evidence="2" id="KW-0812">Transmembrane</keyword>
<dbReference type="Proteomes" id="UP000886998">
    <property type="component" value="Unassembled WGS sequence"/>
</dbReference>
<feature type="region of interest" description="Disordered" evidence="1">
    <location>
        <begin position="395"/>
        <end position="421"/>
    </location>
</feature>
<keyword evidence="2" id="KW-0472">Membrane</keyword>
<evidence type="ECO:0000313" key="5">
    <source>
        <dbReference type="Proteomes" id="UP000886998"/>
    </source>
</evidence>
<dbReference type="PANTHER" id="PTHR33538">
    <property type="entry name" value="PROTEIN GAMETE EXPRESSED 1"/>
    <property type="match status" value="1"/>
</dbReference>
<sequence length="510" mass="58445">MYFIIMLCFGVVTIDSLQVDLGFQDKFMEGENRYKELIKKSYGSCWKEALANLHSGCKHLTEEIQSRLALSFTNCFLEHSGSKTCPCPEKTLISVCLRNSSDRIFSTYTEFFTHTQSICHYLQHREWQEQTQKTVDMLSENSEIVSKKLDESSKSQSKILDMQQIALRDQKQLIYSGKILNTELQKSREQARNAFEDFKSATNEQKHLIFEVFDRIKGLQHFVLGEFTSIYTFAYYMAGVFIIYILTSIPETAKARIWLLLLITGNVVLERILMSYNLDAEMSKLFPLDVNGPVFSSIWTCRKCVCAIGFVILLCFYHSYKDYNIINNELLKEIQRQNFELQEAFKSMKPLHLISPSLQNSKLEIPQLSNNLNHGYSMDHTITSVSSSFSSITREKVKKPHTPIDTPNHIGETKKLTNSASRVKKPVEKKTPVKAKSNKQINSTPKEVAILSSKENIEEGSPQKRYNLRSRVNSPVQSPYSSRLSPINSKDLVDAVAKQLETNLPFSQII</sequence>
<name>A0A8X6YTG9_9ARAC</name>
<reference evidence="4" key="1">
    <citation type="submission" date="2020-08" db="EMBL/GenBank/DDBJ databases">
        <title>Multicomponent nature underlies the extraordinary mechanical properties of spider dragline silk.</title>
        <authorList>
            <person name="Kono N."/>
            <person name="Nakamura H."/>
            <person name="Mori M."/>
            <person name="Yoshida Y."/>
            <person name="Ohtoshi R."/>
            <person name="Malay A.D."/>
            <person name="Moran D.A.P."/>
            <person name="Tomita M."/>
            <person name="Numata K."/>
            <person name="Arakawa K."/>
        </authorList>
    </citation>
    <scope>NUCLEOTIDE SEQUENCE</scope>
</reference>
<accession>A0A8X6YTG9</accession>
<evidence type="ECO:0000313" key="4">
    <source>
        <dbReference type="EMBL" id="GFY77484.1"/>
    </source>
</evidence>
<protein>
    <submittedName>
        <fullName evidence="4">Gamete expressed protein</fullName>
    </submittedName>
</protein>
<feature type="transmembrane region" description="Helical" evidence="2">
    <location>
        <begin position="222"/>
        <end position="245"/>
    </location>
</feature>
<evidence type="ECO:0000256" key="3">
    <source>
        <dbReference type="SAM" id="SignalP"/>
    </source>
</evidence>
<dbReference type="AlphaFoldDB" id="A0A8X6YTG9"/>
<keyword evidence="5" id="KW-1185">Reference proteome</keyword>
<feature type="signal peptide" evidence="3">
    <location>
        <begin position="1"/>
        <end position="16"/>
    </location>
</feature>
<dbReference type="EMBL" id="BMAV01022473">
    <property type="protein sequence ID" value="GFY77484.1"/>
    <property type="molecule type" value="Genomic_DNA"/>
</dbReference>
<dbReference type="InterPro" id="IPR040346">
    <property type="entry name" value="GEX1/Brambleberry"/>
</dbReference>
<evidence type="ECO:0000256" key="1">
    <source>
        <dbReference type="SAM" id="MobiDB-lite"/>
    </source>
</evidence>
<feature type="transmembrane region" description="Helical" evidence="2">
    <location>
        <begin position="257"/>
        <end position="274"/>
    </location>
</feature>
<comment type="caution">
    <text evidence="4">The sequence shown here is derived from an EMBL/GenBank/DDBJ whole genome shotgun (WGS) entry which is preliminary data.</text>
</comment>
<keyword evidence="2" id="KW-1133">Transmembrane helix</keyword>
<feature type="region of interest" description="Disordered" evidence="1">
    <location>
        <begin position="453"/>
        <end position="484"/>
    </location>
</feature>
<feature type="transmembrane region" description="Helical" evidence="2">
    <location>
        <begin position="294"/>
        <end position="317"/>
    </location>
</feature>
<gene>
    <name evidence="4" type="primary">NCL1_38277</name>
    <name evidence="4" type="ORF">TNIN_441271</name>
</gene>
<dbReference type="OrthoDB" id="377549at2759"/>